<dbReference type="Gene3D" id="3.30.420.10">
    <property type="entry name" value="Ribonuclease H-like superfamily/Ribonuclease H"/>
    <property type="match status" value="1"/>
</dbReference>
<dbReference type="SUPFAM" id="SSF53098">
    <property type="entry name" value="Ribonuclease H-like"/>
    <property type="match status" value="1"/>
</dbReference>
<keyword evidence="3" id="KW-1185">Reference proteome</keyword>
<dbReference type="PANTHER" id="PTHR37984">
    <property type="entry name" value="PROTEIN CBG26694"/>
    <property type="match status" value="1"/>
</dbReference>
<dbReference type="InterPro" id="IPR001584">
    <property type="entry name" value="Integrase_cat-core"/>
</dbReference>
<reference evidence="2" key="2">
    <citation type="submission" date="2025-05" db="UniProtKB">
        <authorList>
            <consortium name="EnsemblMetazoa"/>
        </authorList>
    </citation>
    <scope>IDENTIFICATION</scope>
</reference>
<dbReference type="InterPro" id="IPR012337">
    <property type="entry name" value="RNaseH-like_sf"/>
</dbReference>
<feature type="domain" description="Integrase catalytic" evidence="1">
    <location>
        <begin position="1"/>
        <end position="171"/>
    </location>
</feature>
<dbReference type="Pfam" id="PF00665">
    <property type="entry name" value="rve"/>
    <property type="match status" value="1"/>
</dbReference>
<reference evidence="3" key="1">
    <citation type="journal article" date="2021" name="Elife">
        <title>Highly contiguous assemblies of 101 drosophilid genomes.</title>
        <authorList>
            <person name="Kim B.Y."/>
            <person name="Wang J.R."/>
            <person name="Miller D.E."/>
            <person name="Barmina O."/>
            <person name="Delaney E."/>
            <person name="Thompson A."/>
            <person name="Comeault A.A."/>
            <person name="Peede D."/>
            <person name="D'Agostino E.R."/>
            <person name="Pelaez J."/>
            <person name="Aguilar J.M."/>
            <person name="Haji D."/>
            <person name="Matsunaga T."/>
            <person name="Armstrong E.E."/>
            <person name="Zych M."/>
            <person name="Ogawa Y."/>
            <person name="Stamenkovic-Radak M."/>
            <person name="Jelic M."/>
            <person name="Veselinovic M.S."/>
            <person name="Tanaskovic M."/>
            <person name="Eric P."/>
            <person name="Gao J.J."/>
            <person name="Katoh T.K."/>
            <person name="Toda M.J."/>
            <person name="Watabe H."/>
            <person name="Watada M."/>
            <person name="Davis J.S."/>
            <person name="Moyle L.C."/>
            <person name="Manoli G."/>
            <person name="Bertolini E."/>
            <person name="Kostal V."/>
            <person name="Hawley R.S."/>
            <person name="Takahashi A."/>
            <person name="Jones C.D."/>
            <person name="Price D.K."/>
            <person name="Whiteman N."/>
            <person name="Kopp A."/>
            <person name="Matute D.R."/>
            <person name="Petrov D.A."/>
        </authorList>
    </citation>
    <scope>NUCLEOTIDE SEQUENCE [LARGE SCALE GENOMIC DNA]</scope>
</reference>
<dbReference type="PANTHER" id="PTHR37984:SF5">
    <property type="entry name" value="PROTEIN NYNRIN-LIKE"/>
    <property type="match status" value="1"/>
</dbReference>
<dbReference type="RefSeq" id="XP_044312740.1">
    <property type="nucleotide sequence ID" value="XM_044456805.1"/>
</dbReference>
<name>A0ABM5J1N7_DRORH</name>
<dbReference type="InterPro" id="IPR050951">
    <property type="entry name" value="Retrovirus_Pol_polyprotein"/>
</dbReference>
<dbReference type="InterPro" id="IPR036397">
    <property type="entry name" value="RNaseH_sf"/>
</dbReference>
<protein>
    <recommendedName>
        <fullName evidence="1">Integrase catalytic domain-containing protein</fullName>
    </recommendedName>
</protein>
<evidence type="ECO:0000313" key="3">
    <source>
        <dbReference type="Proteomes" id="UP001652680"/>
    </source>
</evidence>
<evidence type="ECO:0000259" key="1">
    <source>
        <dbReference type="PROSITE" id="PS50994"/>
    </source>
</evidence>
<accession>A0ABM5J1N7</accession>
<evidence type="ECO:0000313" key="2">
    <source>
        <dbReference type="EnsemblMetazoa" id="XP_044312740.1"/>
    </source>
</evidence>
<dbReference type="EnsemblMetazoa" id="XM_044456805.1">
    <property type="protein sequence ID" value="XP_044312740.1"/>
    <property type="gene ID" value="LOC123037183"/>
</dbReference>
<sequence>MFGDLRSTQTLKTLLSHAASASATILLLQKSTKVGLEQQQLQMSSTTTANTIAALSSIFAIEGYLKTMVSDNGPQLTADAFEEFCKHHGIKHITAAFHPASYGLAERSDVQILSQEEPQRRFTPNSNGKSPAELIHGRPVRTVLSQLFEQPVDAKQSVTKYVPNQMVYARNYSEGKKWIEGIIDRPIGKMLFMVRTTNGYIKRHFNHHRKTFRVLPFSNVILNLSHPRAPHHLTNNQGKNNHHDFHPAYLFAKVVVFAKK</sequence>
<organism evidence="2 3">
    <name type="scientific">Drosophila rhopaloa</name>
    <name type="common">Fruit fly</name>
    <dbReference type="NCBI Taxonomy" id="1041015"/>
    <lineage>
        <taxon>Eukaryota</taxon>
        <taxon>Metazoa</taxon>
        <taxon>Ecdysozoa</taxon>
        <taxon>Arthropoda</taxon>
        <taxon>Hexapoda</taxon>
        <taxon>Insecta</taxon>
        <taxon>Pterygota</taxon>
        <taxon>Neoptera</taxon>
        <taxon>Endopterygota</taxon>
        <taxon>Diptera</taxon>
        <taxon>Brachycera</taxon>
        <taxon>Muscomorpha</taxon>
        <taxon>Ephydroidea</taxon>
        <taxon>Drosophilidae</taxon>
        <taxon>Drosophila</taxon>
        <taxon>Sophophora</taxon>
    </lineage>
</organism>
<dbReference type="Proteomes" id="UP001652680">
    <property type="component" value="Unassembled WGS sequence"/>
</dbReference>
<dbReference type="GeneID" id="123037183"/>
<dbReference type="PROSITE" id="PS50994">
    <property type="entry name" value="INTEGRASE"/>
    <property type="match status" value="1"/>
</dbReference>
<proteinExistence type="predicted"/>